<evidence type="ECO:0000256" key="1">
    <source>
        <dbReference type="SAM" id="MobiDB-lite"/>
    </source>
</evidence>
<dbReference type="InterPro" id="IPR007730">
    <property type="entry name" value="SPOR-like_dom"/>
</dbReference>
<keyword evidence="2" id="KW-0472">Membrane</keyword>
<dbReference type="Gene3D" id="3.30.70.1070">
    <property type="entry name" value="Sporulation related repeat"/>
    <property type="match status" value="1"/>
</dbReference>
<dbReference type="SUPFAM" id="SSF110997">
    <property type="entry name" value="Sporulation related repeat"/>
    <property type="match status" value="1"/>
</dbReference>
<reference evidence="3 4" key="1">
    <citation type="submission" date="2016-05" db="EMBL/GenBank/DDBJ databases">
        <title>Genome sequencing of Acetobacter pasteurianus strain SRCM100623.</title>
        <authorList>
            <person name="Song Y.R."/>
        </authorList>
    </citation>
    <scope>NUCLEOTIDE SEQUENCE [LARGE SCALE GENOMIC DNA]</scope>
    <source>
        <strain evidence="3 4">SRCM100623</strain>
    </source>
</reference>
<dbReference type="RefSeq" id="WP_003629389.1">
    <property type="nucleotide sequence ID" value="NZ_LYUD01000134.1"/>
</dbReference>
<evidence type="ECO:0000313" key="4">
    <source>
        <dbReference type="Proteomes" id="UP000093796"/>
    </source>
</evidence>
<accession>A0A1A0CY17</accession>
<feature type="compositionally biased region" description="Low complexity" evidence="1">
    <location>
        <begin position="152"/>
        <end position="214"/>
    </location>
</feature>
<proteinExistence type="predicted"/>
<dbReference type="InterPro" id="IPR036680">
    <property type="entry name" value="SPOR-like_sf"/>
</dbReference>
<dbReference type="PROSITE" id="PS51724">
    <property type="entry name" value="SPOR"/>
    <property type="match status" value="1"/>
</dbReference>
<feature type="transmembrane region" description="Helical" evidence="2">
    <location>
        <begin position="59"/>
        <end position="80"/>
    </location>
</feature>
<dbReference type="Proteomes" id="UP000093796">
    <property type="component" value="Unassembled WGS sequence"/>
</dbReference>
<feature type="compositionally biased region" description="Basic and acidic residues" evidence="1">
    <location>
        <begin position="1"/>
        <end position="24"/>
    </location>
</feature>
<sequence>MSDEDRPKFSADDRISRARERMSMDYEDPAPTRPAAVGGRPTENVLTRFLSSDTGTRRLVYGAAGLGGLLVLGIGGWALVGHHQHGIPIMGPPPVSMRTKPVDPGGMQLDSVAMPDEDGDAKAHPVPAPEKPNPEALAAQYGAQGEEDSGKPEGAPTPATGAEGAGAGQSADQQAPAAAPPADAQSTSAQEETEASTGGEEGDAAAAAQSAESSPKPKPATPAPVKDTAVASKAAPADTKASTVPHGGVEGGKYQVQLAAVQNEDEARKEWSRLKSRYPTLFGDSTPSFVRTEQNNATFYRLRVKGFASVATAREFCSAVRERGMACMVVRQ</sequence>
<dbReference type="Pfam" id="PF05036">
    <property type="entry name" value="SPOR"/>
    <property type="match status" value="1"/>
</dbReference>
<dbReference type="GO" id="GO:0042834">
    <property type="term" value="F:peptidoglycan binding"/>
    <property type="evidence" value="ECO:0007669"/>
    <property type="project" value="InterPro"/>
</dbReference>
<gene>
    <name evidence="3" type="ORF">SRCM100623_02456</name>
</gene>
<dbReference type="OrthoDB" id="8479416at2"/>
<dbReference type="PATRIC" id="fig|438.15.peg.2716"/>
<dbReference type="GO" id="GO:0008995">
    <property type="term" value="F:ribonuclease E activity"/>
    <property type="evidence" value="ECO:0007669"/>
    <property type="project" value="UniProtKB-EC"/>
</dbReference>
<evidence type="ECO:0000256" key="2">
    <source>
        <dbReference type="SAM" id="Phobius"/>
    </source>
</evidence>
<feature type="region of interest" description="Disordered" evidence="1">
    <location>
        <begin position="96"/>
        <end position="250"/>
    </location>
</feature>
<dbReference type="AlphaFoldDB" id="A0A1A0CY17"/>
<dbReference type="EC" id="3.1.26.12" evidence="3"/>
<keyword evidence="2" id="KW-0812">Transmembrane</keyword>
<protein>
    <submittedName>
        <fullName evidence="3">Ribonuclease E</fullName>
        <ecNumber evidence="3">3.1.26.12</ecNumber>
    </submittedName>
</protein>
<keyword evidence="3" id="KW-0378">Hydrolase</keyword>
<organism evidence="3 4">
    <name type="scientific">Acetobacter pasteurianus</name>
    <name type="common">Acetobacter turbidans</name>
    <dbReference type="NCBI Taxonomy" id="438"/>
    <lineage>
        <taxon>Bacteria</taxon>
        <taxon>Pseudomonadati</taxon>
        <taxon>Pseudomonadota</taxon>
        <taxon>Alphaproteobacteria</taxon>
        <taxon>Acetobacterales</taxon>
        <taxon>Acetobacteraceae</taxon>
        <taxon>Acetobacter</taxon>
    </lineage>
</organism>
<evidence type="ECO:0000313" key="3">
    <source>
        <dbReference type="EMBL" id="OAZ67212.1"/>
    </source>
</evidence>
<comment type="caution">
    <text evidence="3">The sequence shown here is derived from an EMBL/GenBank/DDBJ whole genome shotgun (WGS) entry which is preliminary data.</text>
</comment>
<keyword evidence="2" id="KW-1133">Transmembrane helix</keyword>
<feature type="region of interest" description="Disordered" evidence="1">
    <location>
        <begin position="1"/>
        <end position="40"/>
    </location>
</feature>
<name>A0A1A0CY17_ACEPA</name>
<dbReference type="eggNOG" id="COG3087">
    <property type="taxonomic scope" value="Bacteria"/>
</dbReference>
<dbReference type="EMBL" id="LYUD01000134">
    <property type="protein sequence ID" value="OAZ67212.1"/>
    <property type="molecule type" value="Genomic_DNA"/>
</dbReference>